<accession>A0A8J2VC21</accession>
<organism evidence="1 2">
    <name type="scientific">Marinithermofilum abyssi</name>
    <dbReference type="NCBI Taxonomy" id="1571185"/>
    <lineage>
        <taxon>Bacteria</taxon>
        <taxon>Bacillati</taxon>
        <taxon>Bacillota</taxon>
        <taxon>Bacilli</taxon>
        <taxon>Bacillales</taxon>
        <taxon>Thermoactinomycetaceae</taxon>
        <taxon>Marinithermofilum</taxon>
    </lineage>
</organism>
<proteinExistence type="predicted"/>
<dbReference type="RefSeq" id="WP_188647886.1">
    <property type="nucleotide sequence ID" value="NZ_BMHQ01000007.1"/>
</dbReference>
<gene>
    <name evidence="1" type="ORF">GCM10011571_21410</name>
</gene>
<evidence type="ECO:0000313" key="2">
    <source>
        <dbReference type="Proteomes" id="UP000625210"/>
    </source>
</evidence>
<keyword evidence="2" id="KW-1185">Reference proteome</keyword>
<sequence>MLEKIMDLLVRRLTQSPLCRQAWFRYFAGTSFLYVVTVDSATRGQVDALIREQAGLLTQGTELFYESTFVRKSDRGWVYRFRFRYPEGKSFCCGNQCPDCILLNS</sequence>
<dbReference type="EMBL" id="BMHQ01000007">
    <property type="protein sequence ID" value="GGE19192.1"/>
    <property type="molecule type" value="Genomic_DNA"/>
</dbReference>
<dbReference type="Proteomes" id="UP000625210">
    <property type="component" value="Unassembled WGS sequence"/>
</dbReference>
<evidence type="ECO:0000313" key="1">
    <source>
        <dbReference type="EMBL" id="GGE19192.1"/>
    </source>
</evidence>
<reference evidence="1" key="2">
    <citation type="submission" date="2020-09" db="EMBL/GenBank/DDBJ databases">
        <authorList>
            <person name="Sun Q."/>
            <person name="Zhou Y."/>
        </authorList>
    </citation>
    <scope>NUCLEOTIDE SEQUENCE</scope>
    <source>
        <strain evidence="1">CGMCC 1.15179</strain>
    </source>
</reference>
<reference evidence="1" key="1">
    <citation type="journal article" date="2014" name="Int. J. Syst. Evol. Microbiol.">
        <title>Complete genome sequence of Corynebacterium casei LMG S-19264T (=DSM 44701T), isolated from a smear-ripened cheese.</title>
        <authorList>
            <consortium name="US DOE Joint Genome Institute (JGI-PGF)"/>
            <person name="Walter F."/>
            <person name="Albersmeier A."/>
            <person name="Kalinowski J."/>
            <person name="Ruckert C."/>
        </authorList>
    </citation>
    <scope>NUCLEOTIDE SEQUENCE</scope>
    <source>
        <strain evidence="1">CGMCC 1.15179</strain>
    </source>
</reference>
<dbReference type="AlphaFoldDB" id="A0A8J2VC21"/>
<comment type="caution">
    <text evidence="1">The sequence shown here is derived from an EMBL/GenBank/DDBJ whole genome shotgun (WGS) entry which is preliminary data.</text>
</comment>
<protein>
    <submittedName>
        <fullName evidence="1">Uncharacterized protein</fullName>
    </submittedName>
</protein>
<name>A0A8J2VC21_9BACL</name>